<dbReference type="Pfam" id="PF06620">
    <property type="entry name" value="DUF1150"/>
    <property type="match status" value="1"/>
</dbReference>
<protein>
    <submittedName>
        <fullName evidence="1">DUF1150 family protein</fullName>
    </submittedName>
</protein>
<reference evidence="1 2" key="1">
    <citation type="submission" date="2018-09" db="EMBL/GenBank/DDBJ databases">
        <authorList>
            <person name="Zhu H."/>
        </authorList>
    </citation>
    <scope>NUCLEOTIDE SEQUENCE [LARGE SCALE GENOMIC DNA]</scope>
    <source>
        <strain evidence="1 2">K2W22B-5</strain>
    </source>
</reference>
<evidence type="ECO:0000313" key="1">
    <source>
        <dbReference type="EMBL" id="RJF83374.1"/>
    </source>
</evidence>
<proteinExistence type="predicted"/>
<sequence length="73" mass="8034">MMNSTLDHLRQLSVQDFATFGVDHLAYVRPIQVDGAPAFSIHAADGAQLSVLPQREVAFAAIRQNDMEPMSVH</sequence>
<comment type="caution">
    <text evidence="1">The sequence shown here is derived from an EMBL/GenBank/DDBJ whole genome shotgun (WGS) entry which is preliminary data.</text>
</comment>
<dbReference type="RefSeq" id="WP_119829018.1">
    <property type="nucleotide sequence ID" value="NZ_QYUL01000001.1"/>
</dbReference>
<dbReference type="EMBL" id="QYUL01000001">
    <property type="protein sequence ID" value="RJF83374.1"/>
    <property type="molecule type" value="Genomic_DNA"/>
</dbReference>
<evidence type="ECO:0000313" key="2">
    <source>
        <dbReference type="Proteomes" id="UP000283458"/>
    </source>
</evidence>
<dbReference type="OrthoDB" id="8449790at2"/>
<organism evidence="1 2">
    <name type="scientific">Azospirillum cavernae</name>
    <dbReference type="NCBI Taxonomy" id="2320860"/>
    <lineage>
        <taxon>Bacteria</taxon>
        <taxon>Pseudomonadati</taxon>
        <taxon>Pseudomonadota</taxon>
        <taxon>Alphaproteobacteria</taxon>
        <taxon>Rhodospirillales</taxon>
        <taxon>Azospirillaceae</taxon>
        <taxon>Azospirillum</taxon>
    </lineage>
</organism>
<dbReference type="Proteomes" id="UP000283458">
    <property type="component" value="Unassembled WGS sequence"/>
</dbReference>
<dbReference type="InterPro" id="IPR009531">
    <property type="entry name" value="DUF1150"/>
</dbReference>
<accession>A0A418W086</accession>
<name>A0A418W086_9PROT</name>
<gene>
    <name evidence="1" type="ORF">D3877_01455</name>
</gene>
<keyword evidence="2" id="KW-1185">Reference proteome</keyword>
<dbReference type="AlphaFoldDB" id="A0A418W086"/>